<evidence type="ECO:0000313" key="1">
    <source>
        <dbReference type="EMBL" id="KAJ8111764.1"/>
    </source>
</evidence>
<protein>
    <submittedName>
        <fullName evidence="1">Uncharacterized protein</fullName>
    </submittedName>
</protein>
<accession>A0ACC2I9B7</accession>
<sequence length="729" mass="80081">MDHEAAEMGKEEWNARRIRRLEAQIDDYQHFLGTVAKVEQPNEKGLQGFVDPKWVHGLVFPNLLNRQRLFDELAIVFDPYQCQFAALNRVMLYADDYDEIDLPYFNFPFDVITIFGDDTVDGRRPAGGADTQSTWRYMAEARSRPYKRGEKSAREQVVTFPLVTLGRTIILQRLLHKISKIHILKTKPSRLGNEEYYQQSNAPTAKYNREEDSSIKSNIDEAEQDMALHYVALRMMRGVLLREETTESTQQTGDLDAITDQALTRIAHTRSSQLGGDQTEPLMGLNFEAARVLAELVASSEEVKDAACHLHTVAKEHESRVIRDILKRDERLPAIHSTMAIELQFVAQRGMTAIAEYLLSTFDDGTELLKRTIINQRNDSGYTPLCLAAREGHVEVVVKLLEHGADMSLQDYHGRTALSLAAGNGHLAMVEAILVRNSHLSSDTFGINKGDSSGRTPVSWAAMGDSCYASSIVAALVRGGADVNLTDKTGRSPLSWAAQMGNYESVLELIEGRAKLDLADEVNGRTPLWWAAGSGYDRIVECLLDMGAAADSGDRFGRTPLSWAAANGHVVVVSLLMGRDAMIDSRDKKYGRTPMSWAAEAGHQEVVAKLLALNASPNSLSFPQNGSLLGRPPLSYAAAQGHLEVVATLIASNAHVNPPYGQAAQSAVKQGTDQTPGPPIAEIIGTRTPLSWAAGNGHVDVVKQLLEASSNPNIADEFGRTALWVLTQG</sequence>
<gene>
    <name evidence="1" type="ORF">ONZ43_g5547</name>
</gene>
<name>A0ACC2I9B7_9PEZI</name>
<comment type="caution">
    <text evidence="1">The sequence shown here is derived from an EMBL/GenBank/DDBJ whole genome shotgun (WGS) entry which is preliminary data.</text>
</comment>
<dbReference type="Proteomes" id="UP001153334">
    <property type="component" value="Unassembled WGS sequence"/>
</dbReference>
<proteinExistence type="predicted"/>
<reference evidence="1" key="1">
    <citation type="submission" date="2022-11" db="EMBL/GenBank/DDBJ databases">
        <title>Genome Sequence of Nemania bipapillata.</title>
        <authorList>
            <person name="Buettner E."/>
        </authorList>
    </citation>
    <scope>NUCLEOTIDE SEQUENCE</scope>
    <source>
        <strain evidence="1">CP14</strain>
    </source>
</reference>
<organism evidence="1 2">
    <name type="scientific">Nemania bipapillata</name>
    <dbReference type="NCBI Taxonomy" id="110536"/>
    <lineage>
        <taxon>Eukaryota</taxon>
        <taxon>Fungi</taxon>
        <taxon>Dikarya</taxon>
        <taxon>Ascomycota</taxon>
        <taxon>Pezizomycotina</taxon>
        <taxon>Sordariomycetes</taxon>
        <taxon>Xylariomycetidae</taxon>
        <taxon>Xylariales</taxon>
        <taxon>Xylariaceae</taxon>
        <taxon>Nemania</taxon>
    </lineage>
</organism>
<dbReference type="EMBL" id="JAPESX010001744">
    <property type="protein sequence ID" value="KAJ8111764.1"/>
    <property type="molecule type" value="Genomic_DNA"/>
</dbReference>
<keyword evidence="2" id="KW-1185">Reference proteome</keyword>
<evidence type="ECO:0000313" key="2">
    <source>
        <dbReference type="Proteomes" id="UP001153334"/>
    </source>
</evidence>